<feature type="domain" description="Alpha/beta hydrolase fold-3" evidence="3">
    <location>
        <begin position="92"/>
        <end position="272"/>
    </location>
</feature>
<dbReference type="InterPro" id="IPR013094">
    <property type="entry name" value="AB_hydrolase_3"/>
</dbReference>
<dbReference type="AlphaFoldDB" id="A0A0N0NKD0"/>
<organism evidence="4 5">
    <name type="scientific">Cyphellophora attinorum</name>
    <dbReference type="NCBI Taxonomy" id="1664694"/>
    <lineage>
        <taxon>Eukaryota</taxon>
        <taxon>Fungi</taxon>
        <taxon>Dikarya</taxon>
        <taxon>Ascomycota</taxon>
        <taxon>Pezizomycotina</taxon>
        <taxon>Eurotiomycetes</taxon>
        <taxon>Chaetothyriomycetidae</taxon>
        <taxon>Chaetothyriales</taxon>
        <taxon>Cyphellophoraceae</taxon>
        <taxon>Cyphellophora</taxon>
    </lineage>
</organism>
<gene>
    <name evidence="4" type="ORF">AB675_3209</name>
</gene>
<evidence type="ECO:0000259" key="3">
    <source>
        <dbReference type="Pfam" id="PF07859"/>
    </source>
</evidence>
<dbReference type="PANTHER" id="PTHR48081:SF8">
    <property type="entry name" value="ALPHA_BETA HYDROLASE FOLD-3 DOMAIN-CONTAINING PROTEIN-RELATED"/>
    <property type="match status" value="1"/>
</dbReference>
<sequence>MRTFIHNNFHPLLSALSTRPLAWKYRWRLLLLWPTNILVNLIIKAPYFFRKKPYETIDIPTRSGRTRALLHRPPPSSPAPSPGSSSLRPLHVSLHPGGFIGGLPESQARLDQLISSRTGAIVVSPTYRFAPVHPYPAAIDDIDDIIAWLHMHAADAFGADPNLITTGGTSAGGNLGLAACLGTYTCYAPIDLRIPPWQKKILCREKYPKRDPFSFLQQLYNCYADLSGGRSGEARCSPMVMEAKDLPRDVLMVLAEIDVVVDESRRFVQRVSTELEDEGESLVSDSRALVKGERRLEVMEVEGAFHGWLELPSSILEAERVRVFEKIVSFLGQVHRRYGYFGQST</sequence>
<accession>A0A0N0NKD0</accession>
<evidence type="ECO:0000256" key="2">
    <source>
        <dbReference type="SAM" id="MobiDB-lite"/>
    </source>
</evidence>
<dbReference type="Proteomes" id="UP000038010">
    <property type="component" value="Unassembled WGS sequence"/>
</dbReference>
<dbReference type="SUPFAM" id="SSF53474">
    <property type="entry name" value="alpha/beta-Hydrolases"/>
    <property type="match status" value="1"/>
</dbReference>
<dbReference type="GO" id="GO:0016787">
    <property type="term" value="F:hydrolase activity"/>
    <property type="evidence" value="ECO:0007669"/>
    <property type="project" value="UniProtKB-KW"/>
</dbReference>
<evidence type="ECO:0000256" key="1">
    <source>
        <dbReference type="ARBA" id="ARBA00022801"/>
    </source>
</evidence>
<keyword evidence="5" id="KW-1185">Reference proteome</keyword>
<proteinExistence type="predicted"/>
<name>A0A0N0NKD0_9EURO</name>
<dbReference type="VEuPathDB" id="FungiDB:AB675_3209"/>
<dbReference type="PANTHER" id="PTHR48081">
    <property type="entry name" value="AB HYDROLASE SUPERFAMILY PROTEIN C4A8.06C"/>
    <property type="match status" value="1"/>
</dbReference>
<dbReference type="InterPro" id="IPR050300">
    <property type="entry name" value="GDXG_lipolytic_enzyme"/>
</dbReference>
<dbReference type="STRING" id="1664694.A0A0N0NKD0"/>
<dbReference type="RefSeq" id="XP_017997964.1">
    <property type="nucleotide sequence ID" value="XM_018143240.1"/>
</dbReference>
<dbReference type="OrthoDB" id="408631at2759"/>
<evidence type="ECO:0000313" key="5">
    <source>
        <dbReference type="Proteomes" id="UP000038010"/>
    </source>
</evidence>
<dbReference type="EMBL" id="LFJN01000021">
    <property type="protein sequence ID" value="KPI38001.1"/>
    <property type="molecule type" value="Genomic_DNA"/>
</dbReference>
<reference evidence="4 5" key="1">
    <citation type="submission" date="2015-06" db="EMBL/GenBank/DDBJ databases">
        <title>Draft genome of the ant-associated black yeast Phialophora attae CBS 131958.</title>
        <authorList>
            <person name="Moreno L.F."/>
            <person name="Stielow B.J."/>
            <person name="de Hoog S."/>
            <person name="Vicente V.A."/>
            <person name="Weiss V.A."/>
            <person name="de Vries M."/>
            <person name="Cruz L.M."/>
            <person name="Souza E.M."/>
        </authorList>
    </citation>
    <scope>NUCLEOTIDE SEQUENCE [LARGE SCALE GENOMIC DNA]</scope>
    <source>
        <strain evidence="4 5">CBS 131958</strain>
    </source>
</reference>
<feature type="region of interest" description="Disordered" evidence="2">
    <location>
        <begin position="65"/>
        <end position="87"/>
    </location>
</feature>
<dbReference type="Pfam" id="PF07859">
    <property type="entry name" value="Abhydrolase_3"/>
    <property type="match status" value="1"/>
</dbReference>
<comment type="caution">
    <text evidence="4">The sequence shown here is derived from an EMBL/GenBank/DDBJ whole genome shotgun (WGS) entry which is preliminary data.</text>
</comment>
<protein>
    <recommendedName>
        <fullName evidence="3">Alpha/beta hydrolase fold-3 domain-containing protein</fullName>
    </recommendedName>
</protein>
<dbReference type="GeneID" id="28735120"/>
<feature type="compositionally biased region" description="Pro residues" evidence="2">
    <location>
        <begin position="72"/>
        <end position="81"/>
    </location>
</feature>
<dbReference type="Gene3D" id="3.40.50.1820">
    <property type="entry name" value="alpha/beta hydrolase"/>
    <property type="match status" value="1"/>
</dbReference>
<evidence type="ECO:0000313" key="4">
    <source>
        <dbReference type="EMBL" id="KPI38001.1"/>
    </source>
</evidence>
<keyword evidence="1" id="KW-0378">Hydrolase</keyword>
<dbReference type="InterPro" id="IPR029058">
    <property type="entry name" value="AB_hydrolase_fold"/>
</dbReference>